<sequence length="41" mass="4485">MSKTGYNMNWQKIGVVFIFLLMALGGIGGVMLAGYTFIVRS</sequence>
<reference evidence="7 8" key="1">
    <citation type="journal article" date="2010" name="Mol. Plant Microbe Interact.">
        <title>Complete genome sequence of the fire blight pathogen Erwinia amylovora CFBP 1430 and comparison to other Erwinia spp.</title>
        <authorList>
            <person name="Smits T.H."/>
            <person name="Rezzonico F."/>
            <person name="Kamber T."/>
            <person name="Blom J."/>
            <person name="Goesmann A."/>
            <person name="Frey J.E."/>
            <person name="Duffy B."/>
        </authorList>
    </citation>
    <scope>NUCLEOTIDE SEQUENCE [LARGE SCALE GENOMIC DNA]</scope>
    <source>
        <strain evidence="8">CFBP1430</strain>
    </source>
</reference>
<dbReference type="HOGENOM" id="CLU_220259_0_0_6"/>
<dbReference type="eggNOG" id="ENOG5031M4R">
    <property type="taxonomic scope" value="Bacteria"/>
</dbReference>
<keyword evidence="4 6" id="KW-1133">Transmembrane helix</keyword>
<evidence type="ECO:0000313" key="7">
    <source>
        <dbReference type="EMBL" id="CBA20190.1"/>
    </source>
</evidence>
<proteinExistence type="inferred from homology"/>
<keyword evidence="5 6" id="KW-0472">Membrane</keyword>
<feature type="transmembrane region" description="Helical" evidence="6">
    <location>
        <begin position="12"/>
        <end position="38"/>
    </location>
</feature>
<keyword evidence="1 6" id="KW-1003">Cell membrane</keyword>
<evidence type="ECO:0000256" key="2">
    <source>
        <dbReference type="ARBA" id="ARBA00022519"/>
    </source>
</evidence>
<dbReference type="NCBIfam" id="NF010225">
    <property type="entry name" value="PRK13681.1"/>
    <property type="match status" value="1"/>
</dbReference>
<gene>
    <name evidence="6" type="primary">yohO</name>
    <name evidence="7" type="ordered locus">EAMY_1240</name>
</gene>
<evidence type="ECO:0000256" key="4">
    <source>
        <dbReference type="ARBA" id="ARBA00022989"/>
    </source>
</evidence>
<dbReference type="STRING" id="665029.EAMY_1240"/>
<dbReference type="EMBL" id="FN434113">
    <property type="protein sequence ID" value="CBA20190.1"/>
    <property type="molecule type" value="Genomic_DNA"/>
</dbReference>
<accession>D4HZJ7</accession>
<keyword evidence="3 6" id="KW-0812">Transmembrane</keyword>
<evidence type="ECO:0000256" key="1">
    <source>
        <dbReference type="ARBA" id="ARBA00022475"/>
    </source>
</evidence>
<protein>
    <recommendedName>
        <fullName evidence="6">UPF0387 membrane protein YohO</fullName>
    </recommendedName>
</protein>
<dbReference type="GO" id="GO:0005886">
    <property type="term" value="C:plasma membrane"/>
    <property type="evidence" value="ECO:0007669"/>
    <property type="project" value="UniProtKB-SubCell"/>
</dbReference>
<keyword evidence="2 6" id="KW-0997">Cell inner membrane</keyword>
<evidence type="ECO:0000256" key="6">
    <source>
        <dbReference type="HAMAP-Rule" id="MF_01362"/>
    </source>
</evidence>
<name>D4HZJ7_ERWAC</name>
<evidence type="ECO:0000256" key="5">
    <source>
        <dbReference type="ARBA" id="ARBA00023136"/>
    </source>
</evidence>
<organism evidence="7 8">
    <name type="scientific">Erwinia amylovora (strain CFBP1430)</name>
    <dbReference type="NCBI Taxonomy" id="665029"/>
    <lineage>
        <taxon>Bacteria</taxon>
        <taxon>Pseudomonadati</taxon>
        <taxon>Pseudomonadota</taxon>
        <taxon>Gammaproteobacteria</taxon>
        <taxon>Enterobacterales</taxon>
        <taxon>Erwiniaceae</taxon>
        <taxon>Erwinia</taxon>
    </lineage>
</organism>
<comment type="subcellular location">
    <subcellularLocation>
        <location evidence="6">Cell inner membrane</location>
        <topology evidence="6">Single-pass membrane protein</topology>
    </subcellularLocation>
</comment>
<dbReference type="AlphaFoldDB" id="D4HZJ7"/>
<dbReference type="Proteomes" id="UP000001841">
    <property type="component" value="Chromosome"/>
</dbReference>
<evidence type="ECO:0000256" key="3">
    <source>
        <dbReference type="ARBA" id="ARBA00022692"/>
    </source>
</evidence>
<comment type="similarity">
    <text evidence="6">Belongs to the UPF0387 family.</text>
</comment>
<evidence type="ECO:0000313" key="8">
    <source>
        <dbReference type="Proteomes" id="UP000001841"/>
    </source>
</evidence>
<dbReference type="HAMAP" id="MF_01362">
    <property type="entry name" value="UPF0387"/>
    <property type="match status" value="1"/>
</dbReference>
<dbReference type="InterPro" id="IPR020870">
    <property type="entry name" value="UPF0387_membrane"/>
</dbReference>
<dbReference type="KEGG" id="eam:EAMY_1240"/>